<dbReference type="RefSeq" id="WP_109991229.1">
    <property type="nucleotide sequence ID" value="NZ_CP028160.1"/>
</dbReference>
<organism evidence="1 2">
    <name type="scientific">Lactococcus lactis subsp. lactis</name>
    <name type="common">Streptococcus lactis</name>
    <dbReference type="NCBI Taxonomy" id="1360"/>
    <lineage>
        <taxon>Bacteria</taxon>
        <taxon>Bacillati</taxon>
        <taxon>Bacillota</taxon>
        <taxon>Bacilli</taxon>
        <taxon>Lactobacillales</taxon>
        <taxon>Streptococcaceae</taxon>
        <taxon>Lactococcus</taxon>
    </lineage>
</organism>
<dbReference type="AlphaFoldDB" id="A0A2Z3KFS5"/>
<evidence type="ECO:0000313" key="1">
    <source>
        <dbReference type="EMBL" id="AWN66540.1"/>
    </source>
</evidence>
<gene>
    <name evidence="1" type="ORF">LL14B4_10285</name>
</gene>
<reference evidence="1 2" key="1">
    <citation type="submission" date="2018-03" db="EMBL/GenBank/DDBJ databases">
        <title>Genome sequence of Lactococcus lactis strain 14B4 from almond drupe.</title>
        <authorList>
            <person name="Tran T.D."/>
            <person name="McGarvey J.A."/>
            <person name="Huynh S."/>
            <person name="Parker C.T."/>
        </authorList>
    </citation>
    <scope>NUCLEOTIDE SEQUENCE [LARGE SCALE GENOMIC DNA]</scope>
    <source>
        <strain evidence="1 2">14B4</strain>
    </source>
</reference>
<name>A0A2Z3KFS5_LACLL</name>
<protein>
    <submittedName>
        <fullName evidence="1">Uncharacterized protein</fullName>
    </submittedName>
</protein>
<proteinExistence type="predicted"/>
<dbReference type="GeneID" id="89634168"/>
<dbReference type="Proteomes" id="UP000245919">
    <property type="component" value="Chromosome"/>
</dbReference>
<dbReference type="EMBL" id="CP028160">
    <property type="protein sequence ID" value="AWN66540.1"/>
    <property type="molecule type" value="Genomic_DNA"/>
</dbReference>
<accession>A0A2Z3KFS5</accession>
<evidence type="ECO:0000313" key="2">
    <source>
        <dbReference type="Proteomes" id="UP000245919"/>
    </source>
</evidence>
<sequence length="77" mass="9037">METKNLDVRLDACIILQKESEQAFRALCSKVKTCKKKEELEKLIAPSNPKFLELPKKKQLKLREIIQQRLSLLNKKE</sequence>